<keyword evidence="2" id="KW-0813">Transport</keyword>
<keyword evidence="5 10" id="KW-1133">Transmembrane helix</keyword>
<feature type="transmembrane region" description="Helical" evidence="10">
    <location>
        <begin position="87"/>
        <end position="106"/>
    </location>
</feature>
<evidence type="ECO:0000256" key="4">
    <source>
        <dbReference type="ARBA" id="ARBA00022692"/>
    </source>
</evidence>
<gene>
    <name evidence="11" type="ORF">ACFSR3_06400</name>
</gene>
<keyword evidence="4 9" id="KW-0812">Transmembrane</keyword>
<evidence type="ECO:0000256" key="5">
    <source>
        <dbReference type="ARBA" id="ARBA00022989"/>
    </source>
</evidence>
<dbReference type="InterPro" id="IPR037185">
    <property type="entry name" value="EmrE-like"/>
</dbReference>
<dbReference type="RefSeq" id="WP_114758094.1">
    <property type="nucleotide sequence ID" value="NZ_JBHUMD010000007.1"/>
</dbReference>
<evidence type="ECO:0000256" key="1">
    <source>
        <dbReference type="ARBA" id="ARBA00004651"/>
    </source>
</evidence>
<feature type="transmembrane region" description="Helical" evidence="10">
    <location>
        <begin position="62"/>
        <end position="81"/>
    </location>
</feature>
<dbReference type="Proteomes" id="UP001597480">
    <property type="component" value="Unassembled WGS sequence"/>
</dbReference>
<evidence type="ECO:0000313" key="12">
    <source>
        <dbReference type="Proteomes" id="UP001597480"/>
    </source>
</evidence>
<dbReference type="InterPro" id="IPR000390">
    <property type="entry name" value="Small_drug/metabolite_transptr"/>
</dbReference>
<evidence type="ECO:0000256" key="2">
    <source>
        <dbReference type="ARBA" id="ARBA00022448"/>
    </source>
</evidence>
<organism evidence="11 12">
    <name type="scientific">Flavobacterium suzhouense</name>
    <dbReference type="NCBI Taxonomy" id="1529638"/>
    <lineage>
        <taxon>Bacteria</taxon>
        <taxon>Pseudomonadati</taxon>
        <taxon>Bacteroidota</taxon>
        <taxon>Flavobacteriia</taxon>
        <taxon>Flavobacteriales</taxon>
        <taxon>Flavobacteriaceae</taxon>
        <taxon>Flavobacterium</taxon>
    </lineage>
</organism>
<evidence type="ECO:0000256" key="9">
    <source>
        <dbReference type="RuleBase" id="RU003942"/>
    </source>
</evidence>
<dbReference type="SUPFAM" id="SSF103481">
    <property type="entry name" value="Multidrug resistance efflux transporter EmrE"/>
    <property type="match status" value="1"/>
</dbReference>
<dbReference type="InterPro" id="IPR045324">
    <property type="entry name" value="Small_multidrug_res"/>
</dbReference>
<dbReference type="Pfam" id="PF00893">
    <property type="entry name" value="Multi_Drug_Res"/>
    <property type="match status" value="1"/>
</dbReference>
<evidence type="ECO:0000313" key="11">
    <source>
        <dbReference type="EMBL" id="MFD2601681.1"/>
    </source>
</evidence>
<comment type="caution">
    <text evidence="11">The sequence shown here is derived from an EMBL/GenBank/DDBJ whole genome shotgun (WGS) entry which is preliminary data.</text>
</comment>
<evidence type="ECO:0000256" key="7">
    <source>
        <dbReference type="ARBA" id="ARBA00038151"/>
    </source>
</evidence>
<protein>
    <recommendedName>
        <fullName evidence="8">Guanidinium exporter</fullName>
    </recommendedName>
</protein>
<comment type="subcellular location">
    <subcellularLocation>
        <location evidence="1 9">Cell membrane</location>
        <topology evidence="1 9">Multi-pass membrane protein</topology>
    </subcellularLocation>
</comment>
<name>A0ABW5NRG9_9FLAO</name>
<feature type="transmembrane region" description="Helical" evidence="10">
    <location>
        <begin position="33"/>
        <end position="50"/>
    </location>
</feature>
<comment type="similarity">
    <text evidence="7">Belongs to the drug/metabolite transporter (DMT) superfamily. Small multidrug resistance (SMR) (TC 2.A.7.1) family. Gdx/SugE subfamily.</text>
</comment>
<evidence type="ECO:0000256" key="6">
    <source>
        <dbReference type="ARBA" id="ARBA00023136"/>
    </source>
</evidence>
<sequence>MNWILLIIAGLFEVGFASCLGKAKETSGAVSNYWMGGFFVCLTISMVLLYKATQTLPIGTAYAVWTGVGAVGTVLVGIFVFKEPSDFWRLFFLTTLIASIVGLKFVSAH</sequence>
<dbReference type="PANTHER" id="PTHR30561:SF0">
    <property type="entry name" value="GUANIDINIUM EXPORTER"/>
    <property type="match status" value="1"/>
</dbReference>
<proteinExistence type="inferred from homology"/>
<evidence type="ECO:0000256" key="10">
    <source>
        <dbReference type="SAM" id="Phobius"/>
    </source>
</evidence>
<dbReference type="PANTHER" id="PTHR30561">
    <property type="entry name" value="SMR FAMILY PROTON-DEPENDENT DRUG EFFLUX TRANSPORTER SUGE"/>
    <property type="match status" value="1"/>
</dbReference>
<dbReference type="EMBL" id="JBHUMD010000007">
    <property type="protein sequence ID" value="MFD2601681.1"/>
    <property type="molecule type" value="Genomic_DNA"/>
</dbReference>
<keyword evidence="3" id="KW-1003">Cell membrane</keyword>
<keyword evidence="6 10" id="KW-0472">Membrane</keyword>
<keyword evidence="12" id="KW-1185">Reference proteome</keyword>
<evidence type="ECO:0000256" key="3">
    <source>
        <dbReference type="ARBA" id="ARBA00022475"/>
    </source>
</evidence>
<evidence type="ECO:0000256" key="8">
    <source>
        <dbReference type="ARBA" id="ARBA00039168"/>
    </source>
</evidence>
<reference evidence="12" key="1">
    <citation type="journal article" date="2019" name="Int. J. Syst. Evol. Microbiol.">
        <title>The Global Catalogue of Microorganisms (GCM) 10K type strain sequencing project: providing services to taxonomists for standard genome sequencing and annotation.</title>
        <authorList>
            <consortium name="The Broad Institute Genomics Platform"/>
            <consortium name="The Broad Institute Genome Sequencing Center for Infectious Disease"/>
            <person name="Wu L."/>
            <person name="Ma J."/>
        </authorList>
    </citation>
    <scope>NUCLEOTIDE SEQUENCE [LARGE SCALE GENOMIC DNA]</scope>
    <source>
        <strain evidence="12">KCTC 42107</strain>
    </source>
</reference>
<dbReference type="Gene3D" id="1.10.3730.20">
    <property type="match status" value="1"/>
</dbReference>
<accession>A0ABW5NRG9</accession>